<protein>
    <recommendedName>
        <fullName evidence="3">BPL/LPL catalytic domain-containing protein</fullName>
    </recommendedName>
</protein>
<gene>
    <name evidence="4" type="ORF">CCMP2556_LOCUS23427</name>
</gene>
<dbReference type="InterPro" id="IPR045864">
    <property type="entry name" value="aa-tRNA-synth_II/BPL/LPL"/>
</dbReference>
<name>A0ABP0LZA2_9DINO</name>
<dbReference type="Proteomes" id="UP001642484">
    <property type="component" value="Unassembled WGS sequence"/>
</dbReference>
<dbReference type="InterPro" id="IPR004143">
    <property type="entry name" value="BPL_LPL_catalytic"/>
</dbReference>
<dbReference type="Pfam" id="PF21948">
    <property type="entry name" value="LplA-B_cat"/>
    <property type="match status" value="1"/>
</dbReference>
<organism evidence="4 5">
    <name type="scientific">Durusdinium trenchii</name>
    <dbReference type="NCBI Taxonomy" id="1381693"/>
    <lineage>
        <taxon>Eukaryota</taxon>
        <taxon>Sar</taxon>
        <taxon>Alveolata</taxon>
        <taxon>Dinophyceae</taxon>
        <taxon>Suessiales</taxon>
        <taxon>Symbiodiniaceae</taxon>
        <taxon>Durusdinium</taxon>
    </lineage>
</organism>
<evidence type="ECO:0000256" key="1">
    <source>
        <dbReference type="ARBA" id="ARBA00005085"/>
    </source>
</evidence>
<dbReference type="PROSITE" id="PS51733">
    <property type="entry name" value="BPL_LPL_CATALYTIC"/>
    <property type="match status" value="1"/>
</dbReference>
<comment type="caution">
    <text evidence="4">The sequence shown here is derived from an EMBL/GenBank/DDBJ whole genome shotgun (WGS) entry which is preliminary data.</text>
</comment>
<dbReference type="PANTHER" id="PTHR12561">
    <property type="entry name" value="LIPOATE-PROTEIN LIGASE"/>
    <property type="match status" value="1"/>
</dbReference>
<reference evidence="4 5" key="1">
    <citation type="submission" date="2024-02" db="EMBL/GenBank/DDBJ databases">
        <authorList>
            <person name="Chen Y."/>
            <person name="Shah S."/>
            <person name="Dougan E. K."/>
            <person name="Thang M."/>
            <person name="Chan C."/>
        </authorList>
    </citation>
    <scope>NUCLEOTIDE SEQUENCE [LARGE SCALE GENOMIC DNA]</scope>
</reference>
<dbReference type="InterPro" id="IPR004562">
    <property type="entry name" value="LipoylTrfase_LipoateP_Ligase"/>
</dbReference>
<evidence type="ECO:0000259" key="3">
    <source>
        <dbReference type="PROSITE" id="PS51733"/>
    </source>
</evidence>
<dbReference type="SUPFAM" id="SSF55681">
    <property type="entry name" value="Class II aaRS and biotin synthetases"/>
    <property type="match status" value="1"/>
</dbReference>
<evidence type="ECO:0000256" key="2">
    <source>
        <dbReference type="ARBA" id="ARBA00008242"/>
    </source>
</evidence>
<dbReference type="EMBL" id="CAXAMN010014891">
    <property type="protein sequence ID" value="CAK9044548.1"/>
    <property type="molecule type" value="Genomic_DNA"/>
</dbReference>
<keyword evidence="5" id="KW-1185">Reference proteome</keyword>
<evidence type="ECO:0000313" key="5">
    <source>
        <dbReference type="Proteomes" id="UP001642484"/>
    </source>
</evidence>
<dbReference type="PANTHER" id="PTHR12561:SF3">
    <property type="entry name" value="LIPOYLTRANSFERASE 1, MITOCHONDRIAL"/>
    <property type="match status" value="1"/>
</dbReference>
<dbReference type="Gene3D" id="3.30.930.10">
    <property type="entry name" value="Bira Bifunctional Protein, Domain 2"/>
    <property type="match status" value="1"/>
</dbReference>
<evidence type="ECO:0000313" key="4">
    <source>
        <dbReference type="EMBL" id="CAK9044548.1"/>
    </source>
</evidence>
<accession>A0ABP0LZA2</accession>
<comment type="pathway">
    <text evidence="1">Protein modification; protein lipoylation via exogenous pathway; protein N(6)-(lipoyl)lysine from lipoate: step 2/2.</text>
</comment>
<comment type="similarity">
    <text evidence="2">Belongs to the LplA family.</text>
</comment>
<feature type="domain" description="BPL/LPL catalytic" evidence="3">
    <location>
        <begin position="5"/>
        <end position="74"/>
    </location>
</feature>
<proteinExistence type="inferred from homology"/>
<sequence length="74" mass="8739">MNFAKITSPLLYLWRPQPVVTIGRHQNPWKECVLEQLQSDQVALVRRRSGGRCGVPRSRLQRFHLHLPFGRLRH</sequence>